<dbReference type="EMBL" id="MHKM01000012">
    <property type="protein sequence ID" value="OGY91773.1"/>
    <property type="molecule type" value="Genomic_DNA"/>
</dbReference>
<name>A0A1G2BRM7_9BACT</name>
<keyword evidence="1" id="KW-0812">Transmembrane</keyword>
<dbReference type="Proteomes" id="UP000178248">
    <property type="component" value="Unassembled WGS sequence"/>
</dbReference>
<evidence type="ECO:0000256" key="1">
    <source>
        <dbReference type="SAM" id="Phobius"/>
    </source>
</evidence>
<sequence>MAALVVSNVTTLVLALLIAGPFFGGALGNIAYTGELSKARASAAVATGQSTLETSCPGRPIGVVDGSGRGFAIIFDSKVFIELNSSDMSGVPYNGNIEAVGFTTDYETPTLRVLEGSGDITFTGRNRIVVIGTASIQLTGNYRYRTIPVLGYCGPTTPPAEPEP</sequence>
<evidence type="ECO:0000313" key="3">
    <source>
        <dbReference type="Proteomes" id="UP000178248"/>
    </source>
</evidence>
<accession>A0A1G2BRM7</accession>
<comment type="caution">
    <text evidence="2">The sequence shown here is derived from an EMBL/GenBank/DDBJ whole genome shotgun (WGS) entry which is preliminary data.</text>
</comment>
<dbReference type="AlphaFoldDB" id="A0A1G2BRM7"/>
<keyword evidence="1" id="KW-0472">Membrane</keyword>
<gene>
    <name evidence="2" type="ORF">A3B30_01935</name>
</gene>
<proteinExistence type="predicted"/>
<feature type="transmembrane region" description="Helical" evidence="1">
    <location>
        <begin position="12"/>
        <end position="32"/>
    </location>
</feature>
<keyword evidence="1" id="KW-1133">Transmembrane helix</keyword>
<protein>
    <submittedName>
        <fullName evidence="2">Uncharacterized protein</fullName>
    </submittedName>
</protein>
<reference evidence="2 3" key="1">
    <citation type="journal article" date="2016" name="Nat. Commun.">
        <title>Thousands of microbial genomes shed light on interconnected biogeochemical processes in an aquifer system.</title>
        <authorList>
            <person name="Anantharaman K."/>
            <person name="Brown C.T."/>
            <person name="Hug L.A."/>
            <person name="Sharon I."/>
            <person name="Castelle C.J."/>
            <person name="Probst A.J."/>
            <person name="Thomas B.C."/>
            <person name="Singh A."/>
            <person name="Wilkins M.J."/>
            <person name="Karaoz U."/>
            <person name="Brodie E.L."/>
            <person name="Williams K.H."/>
            <person name="Hubbard S.S."/>
            <person name="Banfield J.F."/>
        </authorList>
    </citation>
    <scope>NUCLEOTIDE SEQUENCE [LARGE SCALE GENOMIC DNA]</scope>
</reference>
<evidence type="ECO:0000313" key="2">
    <source>
        <dbReference type="EMBL" id="OGY91773.1"/>
    </source>
</evidence>
<organism evidence="2 3">
    <name type="scientific">Candidatus Komeilibacteria bacterium RIFCSPLOWO2_01_FULL_52_15</name>
    <dbReference type="NCBI Taxonomy" id="1798551"/>
    <lineage>
        <taxon>Bacteria</taxon>
        <taxon>Candidatus Komeiliibacteriota</taxon>
    </lineage>
</organism>